<dbReference type="RefSeq" id="WP_101882744.1">
    <property type="nucleotide sequence ID" value="NZ_NIHW01000031.1"/>
</dbReference>
<evidence type="ECO:0000313" key="2">
    <source>
        <dbReference type="Proteomes" id="UP000234840"/>
    </source>
</evidence>
<sequence>MAPKTDNYEHNLYYTQHKWLPHFFYGATAPLMRKIQAQKGQLFVNLFHAMHEGEPDYHCPIAASDFDVTSYIDEDQKILQIIMPNPLGSMYCRSVYLCHNATTKSKTYFTVEQTSSGDYYICSWLENGAHVIYEEAPYFIQDELAYVQKHFHLGLHLEDVIAITISEDPSKLVFYYDRLAL</sequence>
<proteinExistence type="predicted"/>
<dbReference type="EMBL" id="NIHW01000031">
    <property type="protein sequence ID" value="PLT84535.1"/>
    <property type="molecule type" value="Genomic_DNA"/>
</dbReference>
<organism evidence="1 2">
    <name type="scientific">Mediterraneibacter gnavus</name>
    <name type="common">Ruminococcus gnavus</name>
    <dbReference type="NCBI Taxonomy" id="33038"/>
    <lineage>
        <taxon>Bacteria</taxon>
        <taxon>Bacillati</taxon>
        <taxon>Bacillota</taxon>
        <taxon>Clostridia</taxon>
        <taxon>Lachnospirales</taxon>
        <taxon>Lachnospiraceae</taxon>
        <taxon>Mediterraneibacter</taxon>
    </lineage>
</organism>
<name>A0A2N5PXZ6_MEDGN</name>
<evidence type="ECO:0000313" key="1">
    <source>
        <dbReference type="EMBL" id="PLT84535.1"/>
    </source>
</evidence>
<gene>
    <name evidence="1" type="ORF">CDL20_11590</name>
</gene>
<dbReference type="Proteomes" id="UP000234840">
    <property type="component" value="Unassembled WGS sequence"/>
</dbReference>
<dbReference type="AlphaFoldDB" id="A0A2N5PXZ6"/>
<protein>
    <submittedName>
        <fullName evidence="1">Uncharacterized protein</fullName>
    </submittedName>
</protein>
<reference evidence="1 2" key="1">
    <citation type="journal article" date="2017" name="Genome Med.">
        <title>A novel Ruminococcus gnavus clade enriched in inflammatory bowel disease patients.</title>
        <authorList>
            <person name="Hall A.B."/>
            <person name="Yassour M."/>
            <person name="Sauk J."/>
            <person name="Garner A."/>
            <person name="Jiang X."/>
            <person name="Arthur T."/>
            <person name="Lagoudas G.K."/>
            <person name="Vatanen T."/>
            <person name="Fornelos N."/>
            <person name="Wilson R."/>
            <person name="Bertha M."/>
            <person name="Cohen M."/>
            <person name="Garber J."/>
            <person name="Khalili H."/>
            <person name="Gevers D."/>
            <person name="Ananthakrishnan A.N."/>
            <person name="Kugathasan S."/>
            <person name="Lander E.S."/>
            <person name="Blainey P."/>
            <person name="Vlamakis H."/>
            <person name="Xavier R.J."/>
            <person name="Huttenhower C."/>
        </authorList>
    </citation>
    <scope>NUCLEOTIDE SEQUENCE [LARGE SCALE GENOMIC DNA]</scope>
    <source>
        <strain evidence="1 2">RJX1128</strain>
    </source>
</reference>
<comment type="caution">
    <text evidence="1">The sequence shown here is derived from an EMBL/GenBank/DDBJ whole genome shotgun (WGS) entry which is preliminary data.</text>
</comment>
<accession>A0A2N5PXZ6</accession>